<protein>
    <submittedName>
        <fullName evidence="1">Uncharacterized protein</fullName>
    </submittedName>
</protein>
<comment type="caution">
    <text evidence="1">The sequence shown here is derived from an EMBL/GenBank/DDBJ whole genome shotgun (WGS) entry which is preliminary data.</text>
</comment>
<proteinExistence type="predicted"/>
<sequence length="220" mass="24186">MAEAALRLPAADLEQAVIDAAAALLSDQQIILNLPQVDARAMTSRMNAVGRLSNMLAQREKGKVRQALLELGLALIVYPDHIDASISRRKLAAMVDSSSTEQQDDGWRIPLVIATSPDRRGRNLKLVLGSPPSQQPRVNPELIALLRRAEAARQRLLQPAGPTKIADREDERLARLAFLSPDIVAAILDGRQPSSLTPRRLLKQVNLPLHWNEQKTALGF</sequence>
<dbReference type="Proteomes" id="UP001198830">
    <property type="component" value="Unassembled WGS sequence"/>
</dbReference>
<accession>A0ABS8GZ91</accession>
<keyword evidence="2" id="KW-1185">Reference proteome</keyword>
<name>A0ABS8GZ91_9SPHN</name>
<dbReference type="RefSeq" id="WP_228226071.1">
    <property type="nucleotide sequence ID" value="NZ_JAJGNP010000001.1"/>
</dbReference>
<evidence type="ECO:0000313" key="1">
    <source>
        <dbReference type="EMBL" id="MCC4231582.1"/>
    </source>
</evidence>
<evidence type="ECO:0000313" key="2">
    <source>
        <dbReference type="Proteomes" id="UP001198830"/>
    </source>
</evidence>
<dbReference type="EMBL" id="JAJGNP010000001">
    <property type="protein sequence ID" value="MCC4231582.1"/>
    <property type="molecule type" value="Genomic_DNA"/>
</dbReference>
<reference evidence="1 2" key="1">
    <citation type="submission" date="2021-10" db="EMBL/GenBank/DDBJ databases">
        <title>The diversity and Nitrogen Metabolism of Culturable Nitrate-Utilizing Bacteria Within the Oxygen Minimum Zone of the Changjiang (Yangtze River)Estuary.</title>
        <authorList>
            <person name="Zhang D."/>
            <person name="Zheng J."/>
            <person name="Liu S."/>
            <person name="He W."/>
        </authorList>
    </citation>
    <scope>NUCLEOTIDE SEQUENCE [LARGE SCALE GENOMIC DNA]</scope>
    <source>
        <strain evidence="1 2">FXH275-2</strain>
    </source>
</reference>
<organism evidence="1 2">
    <name type="scientific">Sphingobium soli</name>
    <dbReference type="NCBI Taxonomy" id="1591116"/>
    <lineage>
        <taxon>Bacteria</taxon>
        <taxon>Pseudomonadati</taxon>
        <taxon>Pseudomonadota</taxon>
        <taxon>Alphaproteobacteria</taxon>
        <taxon>Sphingomonadales</taxon>
        <taxon>Sphingomonadaceae</taxon>
        <taxon>Sphingobium</taxon>
    </lineage>
</organism>
<gene>
    <name evidence="1" type="ORF">LL253_02625</name>
</gene>